<proteinExistence type="predicted"/>
<reference evidence="1" key="1">
    <citation type="submission" date="2019-04" db="EMBL/GenBank/DDBJ databases">
        <title>Microbes associate with the intestines of laboratory mice.</title>
        <authorList>
            <person name="Navarre W."/>
            <person name="Wong E."/>
            <person name="Huang K."/>
            <person name="Tropini C."/>
            <person name="Ng K."/>
            <person name="Yu B."/>
        </authorList>
    </citation>
    <scope>NUCLEOTIDE SEQUENCE</scope>
    <source>
        <strain evidence="1">NM01_1-7b</strain>
    </source>
</reference>
<gene>
    <name evidence="1" type="ORF">E5329_08205</name>
</gene>
<dbReference type="Proteomes" id="UP000304953">
    <property type="component" value="Unassembled WGS sequence"/>
</dbReference>
<dbReference type="EMBL" id="SRYA01000013">
    <property type="protein sequence ID" value="TGY96739.1"/>
    <property type="molecule type" value="Genomic_DNA"/>
</dbReference>
<protein>
    <submittedName>
        <fullName evidence="1">Nicotinate-nucleotide adenylyltransferase</fullName>
        <ecNumber evidence="1">2.7.7.18</ecNumber>
    </submittedName>
</protein>
<name>A0AC61RY81_9FIRM</name>
<organism evidence="1 2">
    <name type="scientific">Petralouisia muris</name>
    <dbReference type="NCBI Taxonomy" id="3032872"/>
    <lineage>
        <taxon>Bacteria</taxon>
        <taxon>Bacillati</taxon>
        <taxon>Bacillota</taxon>
        <taxon>Clostridia</taxon>
        <taxon>Lachnospirales</taxon>
        <taxon>Lachnospiraceae</taxon>
        <taxon>Petralouisia</taxon>
    </lineage>
</organism>
<sequence>MSRGTTQKIGIMGGAFDPIHYGHLMIAENAREQFDLNQVLFIPTGHSPHKLKQYVTEPVHRCRMVTLAIADNPKFALEQIEVESTDTSYTYLTLEKLKDRCKAAELFFILGADSLFDFELWKEPEAILKNCRVLAAYRKHKHQERFFQKIDELNQKYPGKFFPLDTPNLEVSSQDIRRRLQYGRTIRYLVPREVEDYIRMYRLYEGEDRIPNEGEGRT</sequence>
<comment type="caution">
    <text evidence="1">The sequence shown here is derived from an EMBL/GenBank/DDBJ whole genome shotgun (WGS) entry which is preliminary data.</text>
</comment>
<keyword evidence="1" id="KW-0808">Transferase</keyword>
<evidence type="ECO:0000313" key="2">
    <source>
        <dbReference type="Proteomes" id="UP000304953"/>
    </source>
</evidence>
<keyword evidence="2" id="KW-1185">Reference proteome</keyword>
<accession>A0AC61RY81</accession>
<evidence type="ECO:0000313" key="1">
    <source>
        <dbReference type="EMBL" id="TGY96739.1"/>
    </source>
</evidence>
<keyword evidence="1" id="KW-0548">Nucleotidyltransferase</keyword>
<dbReference type="EC" id="2.7.7.18" evidence="1"/>